<proteinExistence type="predicted"/>
<dbReference type="EMBL" id="LOWA01000031">
    <property type="protein sequence ID" value="KVE27221.1"/>
    <property type="molecule type" value="Genomic_DNA"/>
</dbReference>
<keyword evidence="2" id="KW-1185">Reference proteome</keyword>
<evidence type="ECO:0000313" key="1">
    <source>
        <dbReference type="EMBL" id="KVE27221.1"/>
    </source>
</evidence>
<protein>
    <submittedName>
        <fullName evidence="1">Uncharacterized protein</fullName>
    </submittedName>
</protein>
<sequence length="72" mass="7681">MRLAVNGRGAQGALACGGCRAKSARAVHRRFKWAATALGAANGYGLRAARAFAGRRFSERRLALYGWLGESN</sequence>
<dbReference type="AlphaFoldDB" id="A0A103E2L9"/>
<accession>A0A103E2L9</accession>
<name>A0A103E2L9_9BURK</name>
<dbReference type="Proteomes" id="UP000062788">
    <property type="component" value="Unassembled WGS sequence"/>
</dbReference>
<evidence type="ECO:0000313" key="2">
    <source>
        <dbReference type="Proteomes" id="UP000062788"/>
    </source>
</evidence>
<reference evidence="1 2" key="1">
    <citation type="submission" date="2015-11" db="EMBL/GenBank/DDBJ databases">
        <title>Expanding the genomic diversity of Burkholderia species for the development of highly accurate diagnostics.</title>
        <authorList>
            <person name="Sahl J."/>
            <person name="Keim P."/>
            <person name="Wagner D."/>
        </authorList>
    </citation>
    <scope>NUCLEOTIDE SEQUENCE [LARGE SCALE GENOMIC DNA]</scope>
    <source>
        <strain evidence="1 2">TSV85</strain>
    </source>
</reference>
<comment type="caution">
    <text evidence="1">The sequence shown here is derived from an EMBL/GenBank/DDBJ whole genome shotgun (WGS) entry which is preliminary data.</text>
</comment>
<organism evidence="1 2">
    <name type="scientific">Burkholderia singularis</name>
    <dbReference type="NCBI Taxonomy" id="1503053"/>
    <lineage>
        <taxon>Bacteria</taxon>
        <taxon>Pseudomonadati</taxon>
        <taxon>Pseudomonadota</taxon>
        <taxon>Betaproteobacteria</taxon>
        <taxon>Burkholderiales</taxon>
        <taxon>Burkholderiaceae</taxon>
        <taxon>Burkholderia</taxon>
        <taxon>pseudomallei group</taxon>
    </lineage>
</organism>
<gene>
    <name evidence="1" type="ORF">WS67_12005</name>
</gene>